<keyword evidence="6 7" id="KW-0472">Membrane</keyword>
<comment type="similarity">
    <text evidence="2 7">Belongs to the ferroportin (FP) (TC 2.A.100) family. SLC40A subfamily.</text>
</comment>
<organism evidence="8 9">
    <name type="scientific">Aspergillus glaucus CBS 516.65</name>
    <dbReference type="NCBI Taxonomy" id="1160497"/>
    <lineage>
        <taxon>Eukaryota</taxon>
        <taxon>Fungi</taxon>
        <taxon>Dikarya</taxon>
        <taxon>Ascomycota</taxon>
        <taxon>Pezizomycotina</taxon>
        <taxon>Eurotiomycetes</taxon>
        <taxon>Eurotiomycetidae</taxon>
        <taxon>Eurotiales</taxon>
        <taxon>Aspergillaceae</taxon>
        <taxon>Aspergillus</taxon>
        <taxon>Aspergillus subgen. Aspergillus</taxon>
    </lineage>
</organism>
<dbReference type="SUPFAM" id="SSF103473">
    <property type="entry name" value="MFS general substrate transporter"/>
    <property type="match status" value="1"/>
</dbReference>
<feature type="transmembrane region" description="Helical" evidence="7">
    <location>
        <begin position="83"/>
        <end position="104"/>
    </location>
</feature>
<comment type="function">
    <text evidence="7">May be involved in iron transport and iron homeostasis.</text>
</comment>
<dbReference type="STRING" id="1160497.A0A1L9V4P5"/>
<dbReference type="VEuPathDB" id="FungiDB:ASPGLDRAFT_1096207"/>
<gene>
    <name evidence="8" type="ORF">ASPGLDRAFT_1096207</name>
</gene>
<dbReference type="PANTHER" id="PTHR11660">
    <property type="entry name" value="SOLUTE CARRIER FAMILY 40 MEMBER"/>
    <property type="match status" value="1"/>
</dbReference>
<keyword evidence="5 7" id="KW-1133">Transmembrane helix</keyword>
<keyword evidence="9" id="KW-1185">Reference proteome</keyword>
<comment type="caution">
    <text evidence="7">Lacks conserved residue(s) required for the propagation of feature annotation.</text>
</comment>
<evidence type="ECO:0000256" key="7">
    <source>
        <dbReference type="RuleBase" id="RU365065"/>
    </source>
</evidence>
<dbReference type="OrthoDB" id="648861at2759"/>
<keyword evidence="4 7" id="KW-0812">Transmembrane</keyword>
<evidence type="ECO:0000256" key="3">
    <source>
        <dbReference type="ARBA" id="ARBA00022448"/>
    </source>
</evidence>
<accession>A0A1L9V4P5</accession>
<feature type="transmembrane region" description="Helical" evidence="7">
    <location>
        <begin position="265"/>
        <end position="286"/>
    </location>
</feature>
<feature type="transmembrane region" description="Helical" evidence="7">
    <location>
        <begin position="51"/>
        <end position="71"/>
    </location>
</feature>
<dbReference type="GeneID" id="34455822"/>
<protein>
    <recommendedName>
        <fullName evidence="7">Solute carrier family 40 member</fullName>
    </recommendedName>
</protein>
<dbReference type="InterPro" id="IPR009716">
    <property type="entry name" value="Ferroportin-1"/>
</dbReference>
<dbReference type="AlphaFoldDB" id="A0A1L9V4P5"/>
<dbReference type="GO" id="GO:0016020">
    <property type="term" value="C:membrane"/>
    <property type="evidence" value="ECO:0007669"/>
    <property type="project" value="UniProtKB-SubCell"/>
</dbReference>
<feature type="transmembrane region" description="Helical" evidence="7">
    <location>
        <begin position="184"/>
        <end position="204"/>
    </location>
</feature>
<dbReference type="Proteomes" id="UP000184300">
    <property type="component" value="Unassembled WGS sequence"/>
</dbReference>
<dbReference type="Pfam" id="PF06963">
    <property type="entry name" value="FPN1"/>
    <property type="match status" value="1"/>
</dbReference>
<dbReference type="RefSeq" id="XP_022395527.1">
    <property type="nucleotide sequence ID" value="XM_022539561.1"/>
</dbReference>
<sequence>MTATNEPTNSSIARRLYISHFLSTWNSRVFEFGSVLYLASIFPNTLLPMSVYALARGASAILFSQAVGWYIDTRDRLRVVRVSIVFQRLAVAASCVVFWLLATGRTVPDLELWLLGLLSLFACVEKLCDIMNTISVERDWVVVVAMDGAEALEILNAEMRRIDLICKLVGPFVIAMIDGFSTEIAIVVNFAMNILSIFLEYYAIERVYQMVPSLQTPKQPPLPTNEQTSITTGHQINRWSTKQFLFEAICGSTRYFQHSVFLPSFAVALLNFTVLSFSGRMVAYLLSVGYNSYHVAIARSASVAVEISATWVGPLLMSRIGALGAGMWLLSWQTVALAGAAGAFFVVRPEIVAATGLVAGTVLSRVGMWGFSLSAQIFVQEGVEPENRGSFSSTEASWHNTFELLSYSTTIFFSRPDQFQWPVLMSFIAVFTSCSLYAAFVRERMKYFGGKGDERLGREFGYEDLP</sequence>
<evidence type="ECO:0000256" key="5">
    <source>
        <dbReference type="ARBA" id="ARBA00022989"/>
    </source>
</evidence>
<keyword evidence="7" id="KW-0406">Ion transport</keyword>
<dbReference type="GO" id="GO:0005381">
    <property type="term" value="F:iron ion transmembrane transporter activity"/>
    <property type="evidence" value="ECO:0007669"/>
    <property type="project" value="UniProtKB-UniRule"/>
</dbReference>
<evidence type="ECO:0000256" key="1">
    <source>
        <dbReference type="ARBA" id="ARBA00004141"/>
    </source>
</evidence>
<evidence type="ECO:0000256" key="4">
    <source>
        <dbReference type="ARBA" id="ARBA00022692"/>
    </source>
</evidence>
<evidence type="ECO:0000313" key="8">
    <source>
        <dbReference type="EMBL" id="OJJ78829.1"/>
    </source>
</evidence>
<evidence type="ECO:0000256" key="2">
    <source>
        <dbReference type="ARBA" id="ARBA00006279"/>
    </source>
</evidence>
<dbReference type="InterPro" id="IPR036259">
    <property type="entry name" value="MFS_trans_sf"/>
</dbReference>
<comment type="subcellular location">
    <subcellularLocation>
        <location evidence="1 7">Membrane</location>
        <topology evidence="1 7">Multi-pass membrane protein</topology>
    </subcellularLocation>
</comment>
<reference evidence="9" key="1">
    <citation type="journal article" date="2017" name="Genome Biol.">
        <title>Comparative genomics reveals high biological diversity and specific adaptations in the industrially and medically important fungal genus Aspergillus.</title>
        <authorList>
            <person name="de Vries R.P."/>
            <person name="Riley R."/>
            <person name="Wiebenga A."/>
            <person name="Aguilar-Osorio G."/>
            <person name="Amillis S."/>
            <person name="Uchima C.A."/>
            <person name="Anderluh G."/>
            <person name="Asadollahi M."/>
            <person name="Askin M."/>
            <person name="Barry K."/>
            <person name="Battaglia E."/>
            <person name="Bayram O."/>
            <person name="Benocci T."/>
            <person name="Braus-Stromeyer S.A."/>
            <person name="Caldana C."/>
            <person name="Canovas D."/>
            <person name="Cerqueira G.C."/>
            <person name="Chen F."/>
            <person name="Chen W."/>
            <person name="Choi C."/>
            <person name="Clum A."/>
            <person name="Dos Santos R.A."/>
            <person name="Damasio A.R."/>
            <person name="Diallinas G."/>
            <person name="Emri T."/>
            <person name="Fekete E."/>
            <person name="Flipphi M."/>
            <person name="Freyberg S."/>
            <person name="Gallo A."/>
            <person name="Gournas C."/>
            <person name="Habgood R."/>
            <person name="Hainaut M."/>
            <person name="Harispe M.L."/>
            <person name="Henrissat B."/>
            <person name="Hilden K.S."/>
            <person name="Hope R."/>
            <person name="Hossain A."/>
            <person name="Karabika E."/>
            <person name="Karaffa L."/>
            <person name="Karanyi Z."/>
            <person name="Krasevec N."/>
            <person name="Kuo A."/>
            <person name="Kusch H."/>
            <person name="LaButti K."/>
            <person name="Lagendijk E.L."/>
            <person name="Lapidus A."/>
            <person name="Levasseur A."/>
            <person name="Lindquist E."/>
            <person name="Lipzen A."/>
            <person name="Logrieco A.F."/>
            <person name="MacCabe A."/>
            <person name="Maekelae M.R."/>
            <person name="Malavazi I."/>
            <person name="Melin P."/>
            <person name="Meyer V."/>
            <person name="Mielnichuk N."/>
            <person name="Miskei M."/>
            <person name="Molnar A.P."/>
            <person name="Mule G."/>
            <person name="Ngan C.Y."/>
            <person name="Orejas M."/>
            <person name="Orosz E."/>
            <person name="Ouedraogo J.P."/>
            <person name="Overkamp K.M."/>
            <person name="Park H.-S."/>
            <person name="Perrone G."/>
            <person name="Piumi F."/>
            <person name="Punt P.J."/>
            <person name="Ram A.F."/>
            <person name="Ramon A."/>
            <person name="Rauscher S."/>
            <person name="Record E."/>
            <person name="Riano-Pachon D.M."/>
            <person name="Robert V."/>
            <person name="Roehrig J."/>
            <person name="Ruller R."/>
            <person name="Salamov A."/>
            <person name="Salih N.S."/>
            <person name="Samson R.A."/>
            <person name="Sandor E."/>
            <person name="Sanguinetti M."/>
            <person name="Schuetze T."/>
            <person name="Sepcic K."/>
            <person name="Shelest E."/>
            <person name="Sherlock G."/>
            <person name="Sophianopoulou V."/>
            <person name="Squina F.M."/>
            <person name="Sun H."/>
            <person name="Susca A."/>
            <person name="Todd R.B."/>
            <person name="Tsang A."/>
            <person name="Unkles S.E."/>
            <person name="van de Wiele N."/>
            <person name="van Rossen-Uffink D."/>
            <person name="Oliveira J.V."/>
            <person name="Vesth T.C."/>
            <person name="Visser J."/>
            <person name="Yu J.-H."/>
            <person name="Zhou M."/>
            <person name="Andersen M.R."/>
            <person name="Archer D.B."/>
            <person name="Baker S.E."/>
            <person name="Benoit I."/>
            <person name="Brakhage A.A."/>
            <person name="Braus G.H."/>
            <person name="Fischer R."/>
            <person name="Frisvad J.C."/>
            <person name="Goldman G.H."/>
            <person name="Houbraken J."/>
            <person name="Oakley B."/>
            <person name="Pocsi I."/>
            <person name="Scazzocchio C."/>
            <person name="Seiboth B."/>
            <person name="vanKuyk P.A."/>
            <person name="Wortman J."/>
            <person name="Dyer P.S."/>
            <person name="Grigoriev I.V."/>
        </authorList>
    </citation>
    <scope>NUCLEOTIDE SEQUENCE [LARGE SCALE GENOMIC DNA]</scope>
    <source>
        <strain evidence="9">CBS 516.65</strain>
    </source>
</reference>
<keyword evidence="3 7" id="KW-0813">Transport</keyword>
<evidence type="ECO:0000313" key="9">
    <source>
        <dbReference type="Proteomes" id="UP000184300"/>
    </source>
</evidence>
<feature type="transmembrane region" description="Helical" evidence="7">
    <location>
        <begin position="354"/>
        <end position="379"/>
    </location>
</feature>
<feature type="transmembrane region" description="Helical" evidence="7">
    <location>
        <begin position="325"/>
        <end position="347"/>
    </location>
</feature>
<name>A0A1L9V4P5_ASPGL</name>
<evidence type="ECO:0000256" key="6">
    <source>
        <dbReference type="ARBA" id="ARBA00023136"/>
    </source>
</evidence>
<dbReference type="EMBL" id="KV878926">
    <property type="protein sequence ID" value="OJJ78829.1"/>
    <property type="molecule type" value="Genomic_DNA"/>
</dbReference>
<proteinExistence type="inferred from homology"/>
<feature type="transmembrane region" description="Helical" evidence="7">
    <location>
        <begin position="419"/>
        <end position="441"/>
    </location>
</feature>
<dbReference type="PANTHER" id="PTHR11660:SF57">
    <property type="entry name" value="SOLUTE CARRIER FAMILY 40 MEMBER"/>
    <property type="match status" value="1"/>
</dbReference>